<keyword evidence="1" id="KW-0472">Membrane</keyword>
<organism evidence="2 3">
    <name type="scientific">Novosphingobium decolorationis</name>
    <dbReference type="NCBI Taxonomy" id="2698673"/>
    <lineage>
        <taxon>Bacteria</taxon>
        <taxon>Pseudomonadati</taxon>
        <taxon>Pseudomonadota</taxon>
        <taxon>Alphaproteobacteria</taxon>
        <taxon>Sphingomonadales</taxon>
        <taxon>Sphingomonadaceae</taxon>
        <taxon>Novosphingobium</taxon>
    </lineage>
</organism>
<accession>A0ABX8E6L6</accession>
<dbReference type="RefSeq" id="WP_039389262.1">
    <property type="nucleotide sequence ID" value="NZ_CP054856.1"/>
</dbReference>
<sequence>MTFHADEPAPQIVARPVAAAMAAVLTALIWLPTLTAPQAAHAAEVSAGVTAVTQPAPTQVLVAYAPTPVLM</sequence>
<keyword evidence="1" id="KW-0812">Transmembrane</keyword>
<reference evidence="2 3" key="1">
    <citation type="journal article" date="2021" name="Int. J. Syst. Evol. Microbiol.">
        <title>Novosphingobium decolorationis sp. nov., an aniline blue-decolourizing bacterium isolated from East Pacific sediment.</title>
        <authorList>
            <person name="Chen X."/>
            <person name="Dong B."/>
            <person name="Chen T."/>
            <person name="Ren N."/>
            <person name="Wang J."/>
            <person name="Xu Y."/>
            <person name="Yang J."/>
            <person name="Zhu S."/>
            <person name="Chen J."/>
        </authorList>
    </citation>
    <scope>NUCLEOTIDE SEQUENCE [LARGE SCALE GENOMIC DNA]</scope>
    <source>
        <strain evidence="2 3">502str22</strain>
    </source>
</reference>
<keyword evidence="3" id="KW-1185">Reference proteome</keyword>
<feature type="transmembrane region" description="Helical" evidence="1">
    <location>
        <begin position="12"/>
        <end position="31"/>
    </location>
</feature>
<evidence type="ECO:0000313" key="3">
    <source>
        <dbReference type="Proteomes" id="UP000677126"/>
    </source>
</evidence>
<evidence type="ECO:0000313" key="2">
    <source>
        <dbReference type="EMBL" id="QVM84826.1"/>
    </source>
</evidence>
<keyword evidence="1" id="KW-1133">Transmembrane helix</keyword>
<protein>
    <submittedName>
        <fullName evidence="2">Uncharacterized protein</fullName>
    </submittedName>
</protein>
<name>A0ABX8E6L6_9SPHN</name>
<dbReference type="Proteomes" id="UP000677126">
    <property type="component" value="Chromosome"/>
</dbReference>
<proteinExistence type="predicted"/>
<gene>
    <name evidence="2" type="ORF">HT578_15080</name>
</gene>
<evidence type="ECO:0000256" key="1">
    <source>
        <dbReference type="SAM" id="Phobius"/>
    </source>
</evidence>
<dbReference type="EMBL" id="CP054856">
    <property type="protein sequence ID" value="QVM84826.1"/>
    <property type="molecule type" value="Genomic_DNA"/>
</dbReference>